<feature type="transmembrane region" description="Helical" evidence="10">
    <location>
        <begin position="226"/>
        <end position="248"/>
    </location>
</feature>
<keyword evidence="8 10" id="KW-0675">Receptor</keyword>
<feature type="transmembrane region" description="Helical" evidence="10">
    <location>
        <begin position="89"/>
        <end position="112"/>
    </location>
</feature>
<dbReference type="PANTHER" id="PTHR21137:SF35">
    <property type="entry name" value="ODORANT RECEPTOR 19A-RELATED"/>
    <property type="match status" value="1"/>
</dbReference>
<dbReference type="PANTHER" id="PTHR21137">
    <property type="entry name" value="ODORANT RECEPTOR"/>
    <property type="match status" value="1"/>
</dbReference>
<comment type="subcellular location">
    <subcellularLocation>
        <location evidence="1 10">Cell membrane</location>
        <topology evidence="1 10">Multi-pass membrane protein</topology>
    </subcellularLocation>
</comment>
<dbReference type="Pfam" id="PF02949">
    <property type="entry name" value="7tm_6"/>
    <property type="match status" value="1"/>
</dbReference>
<keyword evidence="6 10" id="KW-1133">Transmembrane helix</keyword>
<evidence type="ECO:0000256" key="4">
    <source>
        <dbReference type="ARBA" id="ARBA00022692"/>
    </source>
</evidence>
<evidence type="ECO:0000313" key="11">
    <source>
        <dbReference type="EMBL" id="KAJ3660221.1"/>
    </source>
</evidence>
<reference evidence="11" key="1">
    <citation type="journal article" date="2023" name="G3 (Bethesda)">
        <title>Whole genome assemblies of Zophobas morio and Tenebrio molitor.</title>
        <authorList>
            <person name="Kaur S."/>
            <person name="Stinson S.A."/>
            <person name="diCenzo G.C."/>
        </authorList>
    </citation>
    <scope>NUCLEOTIDE SEQUENCE</scope>
    <source>
        <strain evidence="11">QUZm001</strain>
    </source>
</reference>
<comment type="similarity">
    <text evidence="10">Belongs to the insect chemoreceptor superfamily. Heteromeric odorant receptor channel (TC 1.A.69) family.</text>
</comment>
<dbReference type="EMBL" id="JALNTZ010000002">
    <property type="protein sequence ID" value="KAJ3660221.1"/>
    <property type="molecule type" value="Genomic_DNA"/>
</dbReference>
<feature type="transmembrane region" description="Helical" evidence="10">
    <location>
        <begin position="137"/>
        <end position="165"/>
    </location>
</feature>
<keyword evidence="5 10" id="KW-0552">Olfaction</keyword>
<keyword evidence="7 10" id="KW-0472">Membrane</keyword>
<evidence type="ECO:0000256" key="3">
    <source>
        <dbReference type="ARBA" id="ARBA00022606"/>
    </source>
</evidence>
<dbReference type="AlphaFoldDB" id="A0AA38ITX0"/>
<dbReference type="GO" id="GO:0005886">
    <property type="term" value="C:plasma membrane"/>
    <property type="evidence" value="ECO:0007669"/>
    <property type="project" value="UniProtKB-SubCell"/>
</dbReference>
<dbReference type="GO" id="GO:0004984">
    <property type="term" value="F:olfactory receptor activity"/>
    <property type="evidence" value="ECO:0007669"/>
    <property type="project" value="InterPro"/>
</dbReference>
<evidence type="ECO:0000256" key="1">
    <source>
        <dbReference type="ARBA" id="ARBA00004651"/>
    </source>
</evidence>
<feature type="transmembrane region" description="Helical" evidence="10">
    <location>
        <begin position="7"/>
        <end position="27"/>
    </location>
</feature>
<dbReference type="InterPro" id="IPR004117">
    <property type="entry name" value="7tm6_olfct_rcpt"/>
</dbReference>
<evidence type="ECO:0000256" key="10">
    <source>
        <dbReference type="RuleBase" id="RU351113"/>
    </source>
</evidence>
<evidence type="ECO:0000256" key="7">
    <source>
        <dbReference type="ARBA" id="ARBA00023136"/>
    </source>
</evidence>
<protein>
    <recommendedName>
        <fullName evidence="10">Odorant receptor</fullName>
    </recommendedName>
</protein>
<evidence type="ECO:0000256" key="8">
    <source>
        <dbReference type="ARBA" id="ARBA00023170"/>
    </source>
</evidence>
<keyword evidence="4 10" id="KW-0812">Transmembrane</keyword>
<feature type="transmembrane region" description="Helical" evidence="10">
    <location>
        <begin position="39"/>
        <end position="58"/>
    </location>
</feature>
<gene>
    <name evidence="11" type="ORF">Zmor_004684</name>
</gene>
<comment type="caution">
    <text evidence="10">Lacks conserved residue(s) required for the propagation of feature annotation.</text>
</comment>
<dbReference type="Proteomes" id="UP001168821">
    <property type="component" value="Unassembled WGS sequence"/>
</dbReference>
<dbReference type="GO" id="GO:0005549">
    <property type="term" value="F:odorant binding"/>
    <property type="evidence" value="ECO:0007669"/>
    <property type="project" value="InterPro"/>
</dbReference>
<evidence type="ECO:0000256" key="2">
    <source>
        <dbReference type="ARBA" id="ARBA00022475"/>
    </source>
</evidence>
<evidence type="ECO:0000256" key="6">
    <source>
        <dbReference type="ARBA" id="ARBA00022989"/>
    </source>
</evidence>
<sequence length="354" mass="41110">MKIIRFYFLLIKLLLTPLILLQAYFFLQKFELNYFSKYGPIYITTVYALMCIFSQSYITEMITKKVHQIQIWQIEDATEEIQEKMKQTWFVITLCILLSITATCVLFISYVLPTAQDTDVIWTFKLVNLYLPQWESLLVWCLFKPTIFTLTYVSISIPAFTIYYYHGHITLQKHMFKHHLQNINPNPTSANYNQEVNKRLLFCVRNHTRVVKYGIKILQPAQVCVFPFRVLGIAYMAGLVLLCFTFEGSLSSQYFRIAAHVVTAATTLVGCVVSGQGIEDLAPEIADALCEVDWCDWDQRNKRIYLIFLTSTNKMLKIKYSDNISLNYELGIEIIKAVFSSISIIYSLQQQKGN</sequence>
<keyword evidence="9 10" id="KW-0807">Transducer</keyword>
<comment type="caution">
    <text evidence="11">The sequence shown here is derived from an EMBL/GenBank/DDBJ whole genome shotgun (WGS) entry which is preliminary data.</text>
</comment>
<evidence type="ECO:0000313" key="12">
    <source>
        <dbReference type="Proteomes" id="UP001168821"/>
    </source>
</evidence>
<keyword evidence="2" id="KW-1003">Cell membrane</keyword>
<keyword evidence="12" id="KW-1185">Reference proteome</keyword>
<accession>A0AA38ITX0</accession>
<proteinExistence type="inferred from homology"/>
<name>A0AA38ITX0_9CUCU</name>
<organism evidence="11 12">
    <name type="scientific">Zophobas morio</name>
    <dbReference type="NCBI Taxonomy" id="2755281"/>
    <lineage>
        <taxon>Eukaryota</taxon>
        <taxon>Metazoa</taxon>
        <taxon>Ecdysozoa</taxon>
        <taxon>Arthropoda</taxon>
        <taxon>Hexapoda</taxon>
        <taxon>Insecta</taxon>
        <taxon>Pterygota</taxon>
        <taxon>Neoptera</taxon>
        <taxon>Endopterygota</taxon>
        <taxon>Coleoptera</taxon>
        <taxon>Polyphaga</taxon>
        <taxon>Cucujiformia</taxon>
        <taxon>Tenebrionidae</taxon>
        <taxon>Zophobas</taxon>
    </lineage>
</organism>
<evidence type="ECO:0000256" key="9">
    <source>
        <dbReference type="ARBA" id="ARBA00023224"/>
    </source>
</evidence>
<keyword evidence="3 10" id="KW-0716">Sensory transduction</keyword>
<dbReference type="GO" id="GO:0007165">
    <property type="term" value="P:signal transduction"/>
    <property type="evidence" value="ECO:0007669"/>
    <property type="project" value="UniProtKB-KW"/>
</dbReference>
<evidence type="ECO:0000256" key="5">
    <source>
        <dbReference type="ARBA" id="ARBA00022725"/>
    </source>
</evidence>